<comment type="caution">
    <text evidence="1">The sequence shown here is derived from an EMBL/GenBank/DDBJ whole genome shotgun (WGS) entry which is preliminary data.</text>
</comment>
<keyword evidence="2" id="KW-1185">Reference proteome</keyword>
<dbReference type="InterPro" id="IPR036047">
    <property type="entry name" value="F-box-like_dom_sf"/>
</dbReference>
<dbReference type="AlphaFoldDB" id="A0A834ZPN4"/>
<dbReference type="InterPro" id="IPR045286">
    <property type="entry name" value="FBS1-like"/>
</dbReference>
<protein>
    <recommendedName>
        <fullName evidence="3">F-box domain-containing protein</fullName>
    </recommendedName>
</protein>
<dbReference type="PANTHER" id="PTHR34049">
    <property type="entry name" value="F-BOX PROTEIN SKIP27"/>
    <property type="match status" value="1"/>
</dbReference>
<dbReference type="Proteomes" id="UP000655225">
    <property type="component" value="Unassembled WGS sequence"/>
</dbReference>
<evidence type="ECO:0008006" key="3">
    <source>
        <dbReference type="Google" id="ProtNLM"/>
    </source>
</evidence>
<dbReference type="SUPFAM" id="SSF81383">
    <property type="entry name" value="F-box domain"/>
    <property type="match status" value="1"/>
</dbReference>
<evidence type="ECO:0000313" key="1">
    <source>
        <dbReference type="EMBL" id="KAF8411230.1"/>
    </source>
</evidence>
<dbReference type="EMBL" id="JABCRI010000002">
    <property type="protein sequence ID" value="KAF8411230.1"/>
    <property type="molecule type" value="Genomic_DNA"/>
</dbReference>
<dbReference type="OrthoDB" id="786450at2759"/>
<sequence length="177" mass="19425">MALGKNCSVRVKRGNVNASKANTVEGGLGVVHYTRAMGRKRVAVSSNNEKLPIGSPLRTLSKKCCGARLKLNSEKSLLEALPQDILVQVLCGVDHDDLKQLFHVSKLIREATLIAKQWHFAYSTPISKIGAVRTFSNLEDAGKFDHHETPNAPKQYRCFRSPISGKKLADITVALFA</sequence>
<gene>
    <name evidence="1" type="ORF">HHK36_003776</name>
</gene>
<proteinExistence type="predicted"/>
<evidence type="ECO:0000313" key="2">
    <source>
        <dbReference type="Proteomes" id="UP000655225"/>
    </source>
</evidence>
<dbReference type="OMA" id="HFAYNTP"/>
<name>A0A834ZPN4_TETSI</name>
<accession>A0A834ZPN4</accession>
<dbReference type="PANTHER" id="PTHR34049:SF1">
    <property type="entry name" value="F-BOX PROTEIN SKIP27"/>
    <property type="match status" value="1"/>
</dbReference>
<organism evidence="1 2">
    <name type="scientific">Tetracentron sinense</name>
    <name type="common">Spur-leaf</name>
    <dbReference type="NCBI Taxonomy" id="13715"/>
    <lineage>
        <taxon>Eukaryota</taxon>
        <taxon>Viridiplantae</taxon>
        <taxon>Streptophyta</taxon>
        <taxon>Embryophyta</taxon>
        <taxon>Tracheophyta</taxon>
        <taxon>Spermatophyta</taxon>
        <taxon>Magnoliopsida</taxon>
        <taxon>Trochodendrales</taxon>
        <taxon>Trochodendraceae</taxon>
        <taxon>Tetracentron</taxon>
    </lineage>
</organism>
<reference evidence="1 2" key="1">
    <citation type="submission" date="2020-04" db="EMBL/GenBank/DDBJ databases">
        <title>Plant Genome Project.</title>
        <authorList>
            <person name="Zhang R.-G."/>
        </authorList>
    </citation>
    <scope>NUCLEOTIDE SEQUENCE [LARGE SCALE GENOMIC DNA]</scope>
    <source>
        <strain evidence="1">YNK0</strain>
        <tissue evidence="1">Leaf</tissue>
    </source>
</reference>